<comment type="catalytic activity">
    <reaction evidence="2">
        <text>2,5-diamino-6-hydroxy-4-(5-phosphoribosylamino)-pyrimidine + H2O = 2,5,6-triamino-4-hydroxypyrimidine + D-ribose 5-phosphate</text>
        <dbReference type="Rhea" id="RHEA:23436"/>
        <dbReference type="ChEBI" id="CHEBI:15377"/>
        <dbReference type="ChEBI" id="CHEBI:58614"/>
        <dbReference type="ChEBI" id="CHEBI:78346"/>
        <dbReference type="ChEBI" id="CHEBI:137796"/>
    </reaction>
</comment>
<feature type="domain" description="NADAR" evidence="3">
    <location>
        <begin position="31"/>
        <end position="191"/>
    </location>
</feature>
<dbReference type="InterPro" id="IPR012816">
    <property type="entry name" value="NADAR"/>
</dbReference>
<dbReference type="RefSeq" id="WP_345737124.1">
    <property type="nucleotide sequence ID" value="NZ_BAABIA010000005.1"/>
</dbReference>
<dbReference type="EMBL" id="BAABIA010000005">
    <property type="protein sequence ID" value="GAA5142796.1"/>
    <property type="molecule type" value="Genomic_DNA"/>
</dbReference>
<name>A0ABP9P9D6_9BACT</name>
<dbReference type="CDD" id="cd15457">
    <property type="entry name" value="NADAR"/>
    <property type="match status" value="1"/>
</dbReference>
<reference evidence="5" key="1">
    <citation type="journal article" date="2019" name="Int. J. Syst. Evol. Microbiol.">
        <title>The Global Catalogue of Microorganisms (GCM) 10K type strain sequencing project: providing services to taxonomists for standard genome sequencing and annotation.</title>
        <authorList>
            <consortium name="The Broad Institute Genomics Platform"/>
            <consortium name="The Broad Institute Genome Sequencing Center for Infectious Disease"/>
            <person name="Wu L."/>
            <person name="Ma J."/>
        </authorList>
    </citation>
    <scope>NUCLEOTIDE SEQUENCE [LARGE SCALE GENOMIC DNA]</scope>
    <source>
        <strain evidence="5">JCM 18053</strain>
    </source>
</reference>
<evidence type="ECO:0000259" key="3">
    <source>
        <dbReference type="Pfam" id="PF08719"/>
    </source>
</evidence>
<accession>A0ABP9P9D6</accession>
<organism evidence="4 5">
    <name type="scientific">Prosthecobacter algae</name>
    <dbReference type="NCBI Taxonomy" id="1144682"/>
    <lineage>
        <taxon>Bacteria</taxon>
        <taxon>Pseudomonadati</taxon>
        <taxon>Verrucomicrobiota</taxon>
        <taxon>Verrucomicrobiia</taxon>
        <taxon>Verrucomicrobiales</taxon>
        <taxon>Verrucomicrobiaceae</taxon>
        <taxon>Prosthecobacter</taxon>
    </lineage>
</organism>
<dbReference type="InterPro" id="IPR037238">
    <property type="entry name" value="YbiA-like_sf"/>
</dbReference>
<dbReference type="Pfam" id="PF08719">
    <property type="entry name" value="NADAR"/>
    <property type="match status" value="1"/>
</dbReference>
<comment type="catalytic activity">
    <reaction evidence="1">
        <text>5-amino-6-(5-phospho-D-ribosylamino)uracil + H2O = 5,6-diaminouracil + D-ribose 5-phosphate</text>
        <dbReference type="Rhea" id="RHEA:55020"/>
        <dbReference type="ChEBI" id="CHEBI:15377"/>
        <dbReference type="ChEBI" id="CHEBI:46252"/>
        <dbReference type="ChEBI" id="CHEBI:58453"/>
        <dbReference type="ChEBI" id="CHEBI:78346"/>
    </reaction>
</comment>
<dbReference type="Proteomes" id="UP001499852">
    <property type="component" value="Unassembled WGS sequence"/>
</dbReference>
<evidence type="ECO:0000256" key="1">
    <source>
        <dbReference type="ARBA" id="ARBA00000022"/>
    </source>
</evidence>
<dbReference type="Gene3D" id="1.10.357.40">
    <property type="entry name" value="YbiA-like"/>
    <property type="match status" value="1"/>
</dbReference>
<sequence>MISPPITSFKARSCKALVTEIQSGLAPKWLFFWGHTPSKDGQVSKSCFSQWWDAHAFTHQGVAYATAEHFMMAEKARLFGDAHTLSRILTAKSPAEAKKLGRLVQGFDEKRWLAARWNIVVQGNLAKFSQNADLRAFLQETGDRVLVEASPYDRIWGIGMSATAPEVEDPTQWNGLNLLGFALMEVREHLKQN</sequence>
<proteinExistence type="predicted"/>
<comment type="caution">
    <text evidence="4">The sequence shown here is derived from an EMBL/GenBank/DDBJ whole genome shotgun (WGS) entry which is preliminary data.</text>
</comment>
<evidence type="ECO:0000256" key="2">
    <source>
        <dbReference type="ARBA" id="ARBA00000751"/>
    </source>
</evidence>
<dbReference type="SUPFAM" id="SSF143990">
    <property type="entry name" value="YbiA-like"/>
    <property type="match status" value="1"/>
</dbReference>
<protein>
    <submittedName>
        <fullName evidence="4">NADAR domain-containing protein</fullName>
    </submittedName>
</protein>
<keyword evidence="5" id="KW-1185">Reference proteome</keyword>
<evidence type="ECO:0000313" key="4">
    <source>
        <dbReference type="EMBL" id="GAA5142796.1"/>
    </source>
</evidence>
<evidence type="ECO:0000313" key="5">
    <source>
        <dbReference type="Proteomes" id="UP001499852"/>
    </source>
</evidence>
<gene>
    <name evidence="4" type="ORF">GCM10023213_29390</name>
</gene>
<dbReference type="NCBIfam" id="TIGR02464">
    <property type="entry name" value="ribofla_fusion"/>
    <property type="match status" value="1"/>
</dbReference>